<feature type="domain" description="EAL" evidence="7">
    <location>
        <begin position="459"/>
        <end position="708"/>
    </location>
</feature>
<dbReference type="Proteomes" id="UP000185669">
    <property type="component" value="Unassembled WGS sequence"/>
</dbReference>
<dbReference type="Pfam" id="PF00990">
    <property type="entry name" value="GGDEF"/>
    <property type="match status" value="1"/>
</dbReference>
<dbReference type="InterPro" id="IPR043128">
    <property type="entry name" value="Rev_trsase/Diguanyl_cyclase"/>
</dbReference>
<dbReference type="Gene3D" id="3.20.20.450">
    <property type="entry name" value="EAL domain"/>
    <property type="match status" value="1"/>
</dbReference>
<dbReference type="SMART" id="SM01049">
    <property type="entry name" value="Cache_2"/>
    <property type="match status" value="1"/>
</dbReference>
<protein>
    <submittedName>
        <fullName evidence="10">Diguanylate cyclase (GGDEF) domain-containing protein</fullName>
    </submittedName>
</protein>
<dbReference type="Gene3D" id="3.30.450.20">
    <property type="entry name" value="PAS domain"/>
    <property type="match status" value="1"/>
</dbReference>
<comment type="subcellular location">
    <subcellularLocation>
        <location evidence="1">Cell membrane</location>
        <topology evidence="1">Multi-pass membrane protein</topology>
    </subcellularLocation>
</comment>
<name>A0A1N6R536_9FIRM</name>
<dbReference type="PANTHER" id="PTHR33121">
    <property type="entry name" value="CYCLIC DI-GMP PHOSPHODIESTERASE PDEF"/>
    <property type="match status" value="1"/>
</dbReference>
<evidence type="ECO:0000256" key="6">
    <source>
        <dbReference type="SAM" id="Phobius"/>
    </source>
</evidence>
<evidence type="ECO:0000259" key="8">
    <source>
        <dbReference type="PROSITE" id="PS50885"/>
    </source>
</evidence>
<dbReference type="PANTHER" id="PTHR33121:SF70">
    <property type="entry name" value="SIGNALING PROTEIN YKOW"/>
    <property type="match status" value="1"/>
</dbReference>
<dbReference type="Gene3D" id="3.30.70.270">
    <property type="match status" value="1"/>
</dbReference>
<dbReference type="GO" id="GO:0007165">
    <property type="term" value="P:signal transduction"/>
    <property type="evidence" value="ECO:0007669"/>
    <property type="project" value="InterPro"/>
</dbReference>
<dbReference type="InterPro" id="IPR029787">
    <property type="entry name" value="Nucleotide_cyclase"/>
</dbReference>
<dbReference type="EMBL" id="FTNC01000002">
    <property type="protein sequence ID" value="SIQ23742.1"/>
    <property type="molecule type" value="Genomic_DNA"/>
</dbReference>
<keyword evidence="3 6" id="KW-0812">Transmembrane</keyword>
<evidence type="ECO:0000313" key="10">
    <source>
        <dbReference type="EMBL" id="SIQ23742.1"/>
    </source>
</evidence>
<dbReference type="SMART" id="SM00304">
    <property type="entry name" value="HAMP"/>
    <property type="match status" value="1"/>
</dbReference>
<dbReference type="SUPFAM" id="SSF158472">
    <property type="entry name" value="HAMP domain-like"/>
    <property type="match status" value="1"/>
</dbReference>
<dbReference type="SMART" id="SM00267">
    <property type="entry name" value="GGDEF"/>
    <property type="match status" value="1"/>
</dbReference>
<reference evidence="11" key="1">
    <citation type="submission" date="2017-01" db="EMBL/GenBank/DDBJ databases">
        <authorList>
            <person name="Varghese N."/>
            <person name="Submissions S."/>
        </authorList>
    </citation>
    <scope>NUCLEOTIDE SEQUENCE [LARGE SCALE GENOMIC DNA]</scope>
    <source>
        <strain evidence="11">ATCC 700103</strain>
    </source>
</reference>
<dbReference type="PROSITE" id="PS50887">
    <property type="entry name" value="GGDEF"/>
    <property type="match status" value="1"/>
</dbReference>
<evidence type="ECO:0000256" key="4">
    <source>
        <dbReference type="ARBA" id="ARBA00022989"/>
    </source>
</evidence>
<gene>
    <name evidence="10" type="ORF">SAMN05421834_102153</name>
</gene>
<dbReference type="PROSITE" id="PS50885">
    <property type="entry name" value="HAMP"/>
    <property type="match status" value="1"/>
</dbReference>
<dbReference type="InterPro" id="IPR050706">
    <property type="entry name" value="Cyclic-di-GMP_PDE-like"/>
</dbReference>
<feature type="transmembrane region" description="Helical" evidence="6">
    <location>
        <begin position="12"/>
        <end position="36"/>
    </location>
</feature>
<evidence type="ECO:0000256" key="1">
    <source>
        <dbReference type="ARBA" id="ARBA00004651"/>
    </source>
</evidence>
<dbReference type="InterPro" id="IPR001633">
    <property type="entry name" value="EAL_dom"/>
</dbReference>
<dbReference type="STRING" id="56779.SAMN05421834_102153"/>
<dbReference type="InterPro" id="IPR004010">
    <property type="entry name" value="Double_Cache_2"/>
</dbReference>
<keyword evidence="5 6" id="KW-0472">Membrane</keyword>
<dbReference type="FunFam" id="3.20.20.450:FF:000001">
    <property type="entry name" value="Cyclic di-GMP phosphodiesterase yahA"/>
    <property type="match status" value="1"/>
</dbReference>
<sequence>MRILKNLSIQNKILLGIGLSFVMAMIFLLAIVIYQFNYLSEENQTLMELELLERNYDKYEALVKSRAQILSQAYQIRLQESQEKDQSFSENELKNLMSKLNNEIAIDDLYFYIYDLEGNTVSLPPTPNLEGKNRMELQIQDRKLLEEMINLVKNKGSGRLSYPYINPDNGMIETKYGYLQKIEGTDMFVGSGGYQSSYYNIVSQILAKIKNIRDETIYLFLIIFGIIVLIIFLIIFDISKYINQNIKQIVSAFKRVENGQLSFQLDIKTEDEFGSLASGFNKMLNRIKKLTYNDPLTGLPNLNFLESNLSESLKENISNESQIYLFTLITDNLTLVNSNYGYQKGNDILRELYQRLRKSLSEEMTIARKSDEFIFYFSSNKSKEEVKEYAGDIINTLSEPYEVNNNLIYLKIKIGIAINEQGENCSDLIRKSRLALHFVDEKNNIKFFDQEMLGQLSGRLNLEGKLRKAIVNDEFQLFYQPQLESQSDRVVGVEALIRWQHPEEGRISPGEFIPLAEETGMILRLGDWILNEALQQLKAWQNRGYNIIMAVNIAPQQFQQENFVEKIDNLLAKYQLEARFLELEITERTVIKDIEYTVEVLSRLKELGVKISIDDFGTGYSSLEYLNRFALDKLKIDKSFVHNRSNLNIVKTIIMMGSNLGLEVVAEGVETKEELDFLRENNCNYYQGYYFSRAQKAAVIEKYFTDNKEESDY</sequence>
<evidence type="ECO:0000256" key="3">
    <source>
        <dbReference type="ARBA" id="ARBA00022692"/>
    </source>
</evidence>
<dbReference type="Pfam" id="PF08269">
    <property type="entry name" value="dCache_2"/>
    <property type="match status" value="1"/>
</dbReference>
<dbReference type="GO" id="GO:0071111">
    <property type="term" value="F:cyclic-guanylate-specific phosphodiesterase activity"/>
    <property type="evidence" value="ECO:0007669"/>
    <property type="project" value="InterPro"/>
</dbReference>
<organism evidence="10 11">
    <name type="scientific">Halanaerobium kushneri</name>
    <dbReference type="NCBI Taxonomy" id="56779"/>
    <lineage>
        <taxon>Bacteria</taxon>
        <taxon>Bacillati</taxon>
        <taxon>Bacillota</taxon>
        <taxon>Clostridia</taxon>
        <taxon>Halanaerobiales</taxon>
        <taxon>Halanaerobiaceae</taxon>
        <taxon>Halanaerobium</taxon>
    </lineage>
</organism>
<dbReference type="InterPro" id="IPR003660">
    <property type="entry name" value="HAMP_dom"/>
</dbReference>
<feature type="domain" description="HAMP" evidence="8">
    <location>
        <begin position="240"/>
        <end position="292"/>
    </location>
</feature>
<keyword evidence="2" id="KW-1003">Cell membrane</keyword>
<evidence type="ECO:0000256" key="5">
    <source>
        <dbReference type="ARBA" id="ARBA00023136"/>
    </source>
</evidence>
<dbReference type="PROSITE" id="PS50883">
    <property type="entry name" value="EAL"/>
    <property type="match status" value="1"/>
</dbReference>
<dbReference type="Gene3D" id="6.10.340.10">
    <property type="match status" value="1"/>
</dbReference>
<dbReference type="SUPFAM" id="SSF55073">
    <property type="entry name" value="Nucleotide cyclase"/>
    <property type="match status" value="1"/>
</dbReference>
<dbReference type="SMART" id="SM00052">
    <property type="entry name" value="EAL"/>
    <property type="match status" value="1"/>
</dbReference>
<dbReference type="RefSeq" id="WP_076543823.1">
    <property type="nucleotide sequence ID" value="NZ_FTNC01000002.1"/>
</dbReference>
<feature type="transmembrane region" description="Helical" evidence="6">
    <location>
        <begin position="217"/>
        <end position="238"/>
    </location>
</feature>
<evidence type="ECO:0000259" key="9">
    <source>
        <dbReference type="PROSITE" id="PS50887"/>
    </source>
</evidence>
<dbReference type="CDD" id="cd01948">
    <property type="entry name" value="EAL"/>
    <property type="match status" value="1"/>
</dbReference>
<evidence type="ECO:0000256" key="2">
    <source>
        <dbReference type="ARBA" id="ARBA00022475"/>
    </source>
</evidence>
<evidence type="ECO:0000259" key="7">
    <source>
        <dbReference type="PROSITE" id="PS50883"/>
    </source>
</evidence>
<proteinExistence type="predicted"/>
<dbReference type="NCBIfam" id="TIGR00254">
    <property type="entry name" value="GGDEF"/>
    <property type="match status" value="1"/>
</dbReference>
<dbReference type="SUPFAM" id="SSF141868">
    <property type="entry name" value="EAL domain-like"/>
    <property type="match status" value="1"/>
</dbReference>
<dbReference type="InterPro" id="IPR033480">
    <property type="entry name" value="sCache_2"/>
</dbReference>
<dbReference type="GO" id="GO:0005886">
    <property type="term" value="C:plasma membrane"/>
    <property type="evidence" value="ECO:0007669"/>
    <property type="project" value="UniProtKB-SubCell"/>
</dbReference>
<keyword evidence="11" id="KW-1185">Reference proteome</keyword>
<feature type="domain" description="GGDEF" evidence="9">
    <location>
        <begin position="321"/>
        <end position="450"/>
    </location>
</feature>
<dbReference type="OrthoDB" id="9762141at2"/>
<keyword evidence="4 6" id="KW-1133">Transmembrane helix</keyword>
<dbReference type="AlphaFoldDB" id="A0A1N6R536"/>
<dbReference type="CDD" id="cd06225">
    <property type="entry name" value="HAMP"/>
    <property type="match status" value="1"/>
</dbReference>
<evidence type="ECO:0000313" key="11">
    <source>
        <dbReference type="Proteomes" id="UP000185669"/>
    </source>
</evidence>
<dbReference type="CDD" id="cd01949">
    <property type="entry name" value="GGDEF"/>
    <property type="match status" value="1"/>
</dbReference>
<dbReference type="InterPro" id="IPR000160">
    <property type="entry name" value="GGDEF_dom"/>
</dbReference>
<dbReference type="Pfam" id="PF00563">
    <property type="entry name" value="EAL"/>
    <property type="match status" value="1"/>
</dbReference>
<dbReference type="InterPro" id="IPR035919">
    <property type="entry name" value="EAL_sf"/>
</dbReference>
<accession>A0A1N6R536</accession>